<dbReference type="RefSeq" id="WP_047858529.1">
    <property type="nucleotide sequence ID" value="NZ_CP011509.1"/>
</dbReference>
<proteinExistence type="predicted"/>
<evidence type="ECO:0000313" key="4">
    <source>
        <dbReference type="Proteomes" id="UP000035579"/>
    </source>
</evidence>
<evidence type="ECO:0000313" key="3">
    <source>
        <dbReference type="EMBL" id="REG37120.1"/>
    </source>
</evidence>
<evidence type="ECO:0000259" key="1">
    <source>
        <dbReference type="PROSITE" id="PS51819"/>
    </source>
</evidence>
<evidence type="ECO:0000313" key="2">
    <source>
        <dbReference type="EMBL" id="AKJ04835.1"/>
    </source>
</evidence>
<dbReference type="EMBL" id="CP011509">
    <property type="protein sequence ID" value="AKJ04835.1"/>
    <property type="molecule type" value="Genomic_DNA"/>
</dbReference>
<dbReference type="KEGG" id="age:AA314_06461"/>
<name>A0AAC8QCK7_9BACT</name>
<dbReference type="InterPro" id="IPR037523">
    <property type="entry name" value="VOC_core"/>
</dbReference>
<accession>A0AAC8QCK7</accession>
<feature type="domain" description="VOC" evidence="1">
    <location>
        <begin position="4"/>
        <end position="132"/>
    </location>
</feature>
<dbReference type="PANTHER" id="PTHR36437">
    <property type="entry name" value="GLYOXALASE/BLEOMYCIN RESISTANCE PROTEIN/DIOXYGENASE"/>
    <property type="match status" value="1"/>
</dbReference>
<keyword evidence="5" id="KW-1185">Reference proteome</keyword>
<reference evidence="2 4" key="1">
    <citation type="submission" date="2015-05" db="EMBL/GenBank/DDBJ databases">
        <title>Genome assembly of Archangium gephyra DSM 2261.</title>
        <authorList>
            <person name="Sharma G."/>
            <person name="Subramanian S."/>
        </authorList>
    </citation>
    <scope>NUCLEOTIDE SEQUENCE [LARGE SCALE GENOMIC DNA]</scope>
    <source>
        <strain evidence="2 4">DSM 2261</strain>
    </source>
</reference>
<dbReference type="PROSITE" id="PS51819">
    <property type="entry name" value="VOC"/>
    <property type="match status" value="1"/>
</dbReference>
<protein>
    <submittedName>
        <fullName evidence="3">Catechol 2,3-dioxygenase-like lactoylglutathione lyase family enzyme</fullName>
    </submittedName>
    <submittedName>
        <fullName evidence="2">Glyoxalase family protein</fullName>
    </submittedName>
</protein>
<reference evidence="3 5" key="2">
    <citation type="submission" date="2018-08" db="EMBL/GenBank/DDBJ databases">
        <title>Genomic Encyclopedia of Archaeal and Bacterial Type Strains, Phase II (KMG-II): from individual species to whole genera.</title>
        <authorList>
            <person name="Goeker M."/>
        </authorList>
    </citation>
    <scope>NUCLEOTIDE SEQUENCE [LARGE SCALE GENOMIC DNA]</scope>
    <source>
        <strain evidence="3 5">DSM 2261</strain>
    </source>
</reference>
<dbReference type="Proteomes" id="UP000256345">
    <property type="component" value="Unassembled WGS sequence"/>
</dbReference>
<dbReference type="EMBL" id="QUMU01000001">
    <property type="protein sequence ID" value="REG37120.1"/>
    <property type="molecule type" value="Genomic_DNA"/>
</dbReference>
<dbReference type="PANTHER" id="PTHR36437:SF2">
    <property type="entry name" value="GLYOXALASE_BLEOMYCIN RESISTANCE PROTEIN_DIOXYGENASE"/>
    <property type="match status" value="1"/>
</dbReference>
<dbReference type="InterPro" id="IPR004360">
    <property type="entry name" value="Glyas_Fos-R_dOase_dom"/>
</dbReference>
<dbReference type="AlphaFoldDB" id="A0AAC8QCK7"/>
<dbReference type="SUPFAM" id="SSF54593">
    <property type="entry name" value="Glyoxalase/Bleomycin resistance protein/Dihydroxybiphenyl dioxygenase"/>
    <property type="match status" value="1"/>
</dbReference>
<organism evidence="2 4">
    <name type="scientific">Archangium gephyra</name>
    <dbReference type="NCBI Taxonomy" id="48"/>
    <lineage>
        <taxon>Bacteria</taxon>
        <taxon>Pseudomonadati</taxon>
        <taxon>Myxococcota</taxon>
        <taxon>Myxococcia</taxon>
        <taxon>Myxococcales</taxon>
        <taxon>Cystobacterineae</taxon>
        <taxon>Archangiaceae</taxon>
        <taxon>Archangium</taxon>
    </lineage>
</organism>
<evidence type="ECO:0000313" key="5">
    <source>
        <dbReference type="Proteomes" id="UP000256345"/>
    </source>
</evidence>
<gene>
    <name evidence="2" type="ORF">AA314_06461</name>
    <name evidence="3" type="ORF">ATI61_10196</name>
</gene>
<dbReference type="Proteomes" id="UP000035579">
    <property type="component" value="Chromosome"/>
</dbReference>
<dbReference type="InterPro" id="IPR029068">
    <property type="entry name" value="Glyas_Bleomycin-R_OHBP_Dase"/>
</dbReference>
<dbReference type="Gene3D" id="3.10.180.10">
    <property type="entry name" value="2,3-Dihydroxybiphenyl 1,2-Dioxygenase, domain 1"/>
    <property type="match status" value="1"/>
</dbReference>
<dbReference type="Pfam" id="PF00903">
    <property type="entry name" value="Glyoxalase"/>
    <property type="match status" value="1"/>
</dbReference>
<sequence length="135" mass="15111">MIQRVTHVTVYVKNDDEALAFFTGKLGFKKKMDSAMGPGGPRWITVTPVGQPDFELTLLNPATWFKGEEAAIASEQIGRQAMIILDSDDIDTDHRTLKDAGVTIDLGVRELPWGRDLIFRDLYGNRYNLVQSKQG</sequence>